<name>A0A5N6DTV1_ASPPA</name>
<dbReference type="Proteomes" id="UP000326532">
    <property type="component" value="Unassembled WGS sequence"/>
</dbReference>
<sequence length="59" mass="6977">MDVPRSMAPWPIVSARNRWKQVYARQLFLAALPCVAWCKYIWMDVLLLTPYPKPNLIIM</sequence>
<dbReference type="EMBL" id="ML734951">
    <property type="protein sequence ID" value="KAB8208558.1"/>
    <property type="molecule type" value="Genomic_DNA"/>
</dbReference>
<keyword evidence="1" id="KW-0472">Membrane</keyword>
<gene>
    <name evidence="2" type="ORF">BDV34DRAFT_190480</name>
</gene>
<feature type="transmembrane region" description="Helical" evidence="1">
    <location>
        <begin position="22"/>
        <end position="42"/>
    </location>
</feature>
<keyword evidence="1" id="KW-0812">Transmembrane</keyword>
<dbReference type="VEuPathDB" id="FungiDB:BDV34DRAFT_190480"/>
<protein>
    <submittedName>
        <fullName evidence="2">Uncharacterized protein</fullName>
    </submittedName>
</protein>
<proteinExistence type="predicted"/>
<evidence type="ECO:0000313" key="3">
    <source>
        <dbReference type="Proteomes" id="UP000326532"/>
    </source>
</evidence>
<feature type="non-terminal residue" evidence="2">
    <location>
        <position position="59"/>
    </location>
</feature>
<dbReference type="AlphaFoldDB" id="A0A5N6DTV1"/>
<evidence type="ECO:0000256" key="1">
    <source>
        <dbReference type="SAM" id="Phobius"/>
    </source>
</evidence>
<reference evidence="2 3" key="1">
    <citation type="submission" date="2019-04" db="EMBL/GenBank/DDBJ databases">
        <title>Fungal friends and foes A comparative genomics study of 23 Aspergillus species from section Flavi.</title>
        <authorList>
            <consortium name="DOE Joint Genome Institute"/>
            <person name="Kjaerbolling I."/>
            <person name="Vesth T.C."/>
            <person name="Frisvad J.C."/>
            <person name="Nybo J.L."/>
            <person name="Theobald S."/>
            <person name="Kildgaard S."/>
            <person name="Petersen T.I."/>
            <person name="Kuo A."/>
            <person name="Sato A."/>
            <person name="Lyhne E.K."/>
            <person name="Kogle M.E."/>
            <person name="Wiebenga A."/>
            <person name="Kun R.S."/>
            <person name="Lubbers R.J."/>
            <person name="Makela M.R."/>
            <person name="Barry K."/>
            <person name="Chovatia M."/>
            <person name="Clum A."/>
            <person name="Daum C."/>
            <person name="Haridas S."/>
            <person name="He G."/>
            <person name="LaButti K."/>
            <person name="Lipzen A."/>
            <person name="Mondo S."/>
            <person name="Pangilinan J."/>
            <person name="Riley R."/>
            <person name="Salamov A."/>
            <person name="Simmons B.A."/>
            <person name="Magnuson J.K."/>
            <person name="Henrissat B."/>
            <person name="Mortensen U.H."/>
            <person name="Larsen T.O."/>
            <person name="De vries R.P."/>
            <person name="Grigoriev I.V."/>
            <person name="Machida M."/>
            <person name="Baker S.E."/>
            <person name="Andersen M.R."/>
        </authorList>
    </citation>
    <scope>NUCLEOTIDE SEQUENCE [LARGE SCALE GENOMIC DNA]</scope>
    <source>
        <strain evidence="2 3">CBS 117618</strain>
    </source>
</reference>
<keyword evidence="3" id="KW-1185">Reference proteome</keyword>
<keyword evidence="1" id="KW-1133">Transmembrane helix</keyword>
<accession>A0A5N6DTV1</accession>
<organism evidence="2 3">
    <name type="scientific">Aspergillus parasiticus</name>
    <dbReference type="NCBI Taxonomy" id="5067"/>
    <lineage>
        <taxon>Eukaryota</taxon>
        <taxon>Fungi</taxon>
        <taxon>Dikarya</taxon>
        <taxon>Ascomycota</taxon>
        <taxon>Pezizomycotina</taxon>
        <taxon>Eurotiomycetes</taxon>
        <taxon>Eurotiomycetidae</taxon>
        <taxon>Eurotiales</taxon>
        <taxon>Aspergillaceae</taxon>
        <taxon>Aspergillus</taxon>
        <taxon>Aspergillus subgen. Circumdati</taxon>
    </lineage>
</organism>
<evidence type="ECO:0000313" key="2">
    <source>
        <dbReference type="EMBL" id="KAB8208558.1"/>
    </source>
</evidence>